<dbReference type="EMBL" id="CAJVPI010000063">
    <property type="protein sequence ID" value="CAG8470750.1"/>
    <property type="molecule type" value="Genomic_DNA"/>
</dbReference>
<organism evidence="2 3">
    <name type="scientific">Paraglomus brasilianum</name>
    <dbReference type="NCBI Taxonomy" id="144538"/>
    <lineage>
        <taxon>Eukaryota</taxon>
        <taxon>Fungi</taxon>
        <taxon>Fungi incertae sedis</taxon>
        <taxon>Mucoromycota</taxon>
        <taxon>Glomeromycotina</taxon>
        <taxon>Glomeromycetes</taxon>
        <taxon>Paraglomerales</taxon>
        <taxon>Paraglomeraceae</taxon>
        <taxon>Paraglomus</taxon>
    </lineage>
</organism>
<feature type="region of interest" description="Disordered" evidence="1">
    <location>
        <begin position="187"/>
        <end position="214"/>
    </location>
</feature>
<dbReference type="AlphaFoldDB" id="A0A9N8W3I8"/>
<dbReference type="PANTHER" id="PTHR34204">
    <property type="entry name" value="RNA-BINDING ASCH DOMAIN PROTEIN"/>
    <property type="match status" value="1"/>
</dbReference>
<proteinExistence type="predicted"/>
<dbReference type="PANTHER" id="PTHR34204:SF2">
    <property type="entry name" value="RNA-BINDING ASCH DOMAIN PROTEIN"/>
    <property type="match status" value="1"/>
</dbReference>
<feature type="compositionally biased region" description="Gly residues" evidence="1">
    <location>
        <begin position="194"/>
        <end position="205"/>
    </location>
</feature>
<evidence type="ECO:0000256" key="1">
    <source>
        <dbReference type="SAM" id="MobiDB-lite"/>
    </source>
</evidence>
<name>A0A9N8W3I8_9GLOM</name>
<accession>A0A9N8W3I8</accession>
<evidence type="ECO:0000313" key="3">
    <source>
        <dbReference type="Proteomes" id="UP000789739"/>
    </source>
</evidence>
<evidence type="ECO:0000313" key="2">
    <source>
        <dbReference type="EMBL" id="CAG8470750.1"/>
    </source>
</evidence>
<dbReference type="OrthoDB" id="112749at2759"/>
<gene>
    <name evidence="2" type="ORF">PBRASI_LOCUS1059</name>
</gene>
<comment type="caution">
    <text evidence="2">The sequence shown here is derived from an EMBL/GenBank/DDBJ whole genome shotgun (WGS) entry which is preliminary data.</text>
</comment>
<keyword evidence="3" id="KW-1185">Reference proteome</keyword>
<sequence>MITDDILETILKAKAQEPITDFLDWPSMSLQLLARETVFPTPDEITANLHASCVQSGSRPNSRFSKGILERPYYLAFSEMIIKCFANGGLFPEDVVKSQVYMLEGVNVARLKEIEQRMIAMYNSWASISPPLAEKLSTLEDFLFKFLTPKDVNTFLGLRTTIGSAVYLPPSLNECVNAFTKIHTKSNVTEQSGGEQGSGSEGSIGDGESKRRKNKVNTLTVGAKAFSKHCHRDRSRNFWGTCTGTEKQKNEQANLVLAKIITNAAWINLHSLPVFKEGPIQN</sequence>
<reference evidence="2" key="1">
    <citation type="submission" date="2021-06" db="EMBL/GenBank/DDBJ databases">
        <authorList>
            <person name="Kallberg Y."/>
            <person name="Tangrot J."/>
            <person name="Rosling A."/>
        </authorList>
    </citation>
    <scope>NUCLEOTIDE SEQUENCE</scope>
    <source>
        <strain evidence="2">BR232B</strain>
    </source>
</reference>
<protein>
    <submittedName>
        <fullName evidence="2">2927_t:CDS:1</fullName>
    </submittedName>
</protein>
<dbReference type="Proteomes" id="UP000789739">
    <property type="component" value="Unassembled WGS sequence"/>
</dbReference>